<evidence type="ECO:0000256" key="1">
    <source>
        <dbReference type="ARBA" id="ARBA00004141"/>
    </source>
</evidence>
<feature type="transmembrane region" description="Helical" evidence="10">
    <location>
        <begin position="348"/>
        <end position="368"/>
    </location>
</feature>
<dbReference type="GO" id="GO:0015145">
    <property type="term" value="F:monosaccharide transmembrane transporter activity"/>
    <property type="evidence" value="ECO:0007669"/>
    <property type="project" value="InterPro"/>
</dbReference>
<feature type="non-terminal residue" evidence="13">
    <location>
        <position position="527"/>
    </location>
</feature>
<feature type="transmembrane region" description="Helical" evidence="10">
    <location>
        <begin position="171"/>
        <end position="190"/>
    </location>
</feature>
<dbReference type="InterPro" id="IPR044778">
    <property type="entry name" value="MFS_STP/MST-like_plant"/>
</dbReference>
<accession>A0A1S2Z4R0</accession>
<evidence type="ECO:0000256" key="6">
    <source>
        <dbReference type="ARBA" id="ARBA00022847"/>
    </source>
</evidence>
<dbReference type="PROSITE" id="PS00216">
    <property type="entry name" value="SUGAR_TRANSPORT_1"/>
    <property type="match status" value="1"/>
</dbReference>
<evidence type="ECO:0000256" key="10">
    <source>
        <dbReference type="SAM" id="Phobius"/>
    </source>
</evidence>
<dbReference type="InterPro" id="IPR036259">
    <property type="entry name" value="MFS_trans_sf"/>
</dbReference>
<keyword evidence="3 9" id="KW-0813">Transport</keyword>
<feature type="transmembrane region" description="Helical" evidence="10">
    <location>
        <begin position="21"/>
        <end position="39"/>
    </location>
</feature>
<dbReference type="InterPro" id="IPR003663">
    <property type="entry name" value="Sugar/inositol_transpt"/>
</dbReference>
<dbReference type="InterPro" id="IPR020846">
    <property type="entry name" value="MFS_dom"/>
</dbReference>
<dbReference type="PROSITE" id="PS50850">
    <property type="entry name" value="MFS"/>
    <property type="match status" value="1"/>
</dbReference>
<sequence>MAGGAFVPSGGGRHHEGEVTAFVLVTCFVAAMGGLLFGYDLGITGGVTSMEPFLIKFFPSVYKQMKDESGSESQYCKFDNQLLTLFTSSLYLAALVASFFASITTRLLGRKPSMFIGGLFFLIGALLNGFAINVGMLIIGRLLLGFGVGYCNQSVPVYLSEMAPTKIRGALNMGFQMMITIGILIANLINYGTSKHENGWRISLGVGAVPAILLCLGSLFLGDTPNSLIERGKHDNAKIMLQKIRGTKNVDEEFQDLIDASEQAKKVEHPWKNIVQPKYRPQLTFCSLIPFFQQFTGINVIMFYAPVLFKTLGFGNEASLMSAVITGGVNAIATFVSIFTVDKFGRKILFIEGGIQMFICQIGVGGMIAAKFGLSGEGSLTKGEANLLLFLICAYVAAFAWSWGPLGWLVPSEICSLEARSAGQAINVGVNMLFTFFIAQIFLTLLCHLKFGLFFFFAGFVVIMTIFIALFLPETKNVPIEEMNRVWKSHWFWAKFISDEGVVGETVAKTLRDLEKREREICAIKSR</sequence>
<gene>
    <name evidence="13" type="primary">LOC101512814</name>
</gene>
<dbReference type="Proteomes" id="UP000087171">
    <property type="component" value="Unplaced"/>
</dbReference>
<evidence type="ECO:0000256" key="9">
    <source>
        <dbReference type="RuleBase" id="RU003346"/>
    </source>
</evidence>
<dbReference type="InterPro" id="IPR005828">
    <property type="entry name" value="MFS_sugar_transport-like"/>
</dbReference>
<dbReference type="Gene3D" id="1.20.1250.20">
    <property type="entry name" value="MFS general substrate transporter like domains"/>
    <property type="match status" value="1"/>
</dbReference>
<dbReference type="FunFam" id="1.20.1250.20:FF:000002">
    <property type="entry name" value="Sugar transport protein 13"/>
    <property type="match status" value="1"/>
</dbReference>
<dbReference type="InterPro" id="IPR005829">
    <property type="entry name" value="Sugar_transporter_CS"/>
</dbReference>
<feature type="transmembrane region" description="Helical" evidence="10">
    <location>
        <begin position="283"/>
        <end position="307"/>
    </location>
</feature>
<proteinExistence type="inferred from homology"/>
<feature type="transmembrane region" description="Helical" evidence="10">
    <location>
        <begin position="422"/>
        <end position="445"/>
    </location>
</feature>
<dbReference type="PANTHER" id="PTHR23500:SF460">
    <property type="entry name" value="SUGAR TRANSPORT PROTEIN 11"/>
    <property type="match status" value="1"/>
</dbReference>
<dbReference type="SUPFAM" id="SSF103473">
    <property type="entry name" value="MFS general substrate transporter"/>
    <property type="match status" value="1"/>
</dbReference>
<evidence type="ECO:0000256" key="8">
    <source>
        <dbReference type="ARBA" id="ARBA00023136"/>
    </source>
</evidence>
<dbReference type="NCBIfam" id="TIGR00879">
    <property type="entry name" value="SP"/>
    <property type="match status" value="1"/>
</dbReference>
<evidence type="ECO:0000256" key="5">
    <source>
        <dbReference type="ARBA" id="ARBA00022692"/>
    </source>
</evidence>
<dbReference type="GO" id="GO:0016020">
    <property type="term" value="C:membrane"/>
    <property type="evidence" value="ECO:0007669"/>
    <property type="project" value="UniProtKB-SubCell"/>
</dbReference>
<keyword evidence="12" id="KW-1185">Reference proteome</keyword>
<dbReference type="GO" id="GO:0015293">
    <property type="term" value="F:symporter activity"/>
    <property type="evidence" value="ECO:0007669"/>
    <property type="project" value="UniProtKB-KW"/>
</dbReference>
<feature type="transmembrane region" description="Helical" evidence="10">
    <location>
        <begin position="388"/>
        <end position="410"/>
    </location>
</feature>
<keyword evidence="8 10" id="KW-0472">Membrane</keyword>
<feature type="transmembrane region" description="Helical" evidence="10">
    <location>
        <begin position="202"/>
        <end position="221"/>
    </location>
</feature>
<dbReference type="InterPro" id="IPR045262">
    <property type="entry name" value="STP/PLT_plant"/>
</dbReference>
<keyword evidence="6" id="KW-0769">Symport</keyword>
<evidence type="ECO:0000256" key="2">
    <source>
        <dbReference type="ARBA" id="ARBA00010992"/>
    </source>
</evidence>
<comment type="subcellular location">
    <subcellularLocation>
        <location evidence="1">Membrane</location>
        <topology evidence="1">Multi-pass membrane protein</topology>
    </subcellularLocation>
</comment>
<evidence type="ECO:0000313" key="12">
    <source>
        <dbReference type="Proteomes" id="UP000087171"/>
    </source>
</evidence>
<dbReference type="CDD" id="cd17361">
    <property type="entry name" value="MFS_STP"/>
    <property type="match status" value="1"/>
</dbReference>
<reference evidence="13" key="1">
    <citation type="submission" date="2025-08" db="UniProtKB">
        <authorList>
            <consortium name="RefSeq"/>
        </authorList>
    </citation>
    <scope>IDENTIFICATION</scope>
    <source>
        <tissue evidence="13">Etiolated seedlings</tissue>
    </source>
</reference>
<dbReference type="OrthoDB" id="597240at2759"/>
<evidence type="ECO:0000256" key="7">
    <source>
        <dbReference type="ARBA" id="ARBA00022989"/>
    </source>
</evidence>
<feature type="domain" description="Major facilitator superfamily (MFS) profile" evidence="11">
    <location>
        <begin position="26"/>
        <end position="476"/>
    </location>
</feature>
<feature type="transmembrane region" description="Helical" evidence="10">
    <location>
        <begin position="138"/>
        <end position="159"/>
    </location>
</feature>
<organism evidence="12 13">
    <name type="scientific">Cicer arietinum</name>
    <name type="common">Chickpea</name>
    <name type="synonym">Garbanzo</name>
    <dbReference type="NCBI Taxonomy" id="3827"/>
    <lineage>
        <taxon>Eukaryota</taxon>
        <taxon>Viridiplantae</taxon>
        <taxon>Streptophyta</taxon>
        <taxon>Embryophyta</taxon>
        <taxon>Tracheophyta</taxon>
        <taxon>Spermatophyta</taxon>
        <taxon>Magnoliopsida</taxon>
        <taxon>eudicotyledons</taxon>
        <taxon>Gunneridae</taxon>
        <taxon>Pentapetalae</taxon>
        <taxon>rosids</taxon>
        <taxon>fabids</taxon>
        <taxon>Fabales</taxon>
        <taxon>Fabaceae</taxon>
        <taxon>Papilionoideae</taxon>
        <taxon>50 kb inversion clade</taxon>
        <taxon>NPAAA clade</taxon>
        <taxon>Hologalegina</taxon>
        <taxon>IRL clade</taxon>
        <taxon>Cicereae</taxon>
        <taxon>Cicer</taxon>
    </lineage>
</organism>
<dbReference type="AlphaFoldDB" id="A0A1S2Z4R0"/>
<feature type="transmembrane region" description="Helical" evidence="10">
    <location>
        <begin position="319"/>
        <end position="341"/>
    </location>
</feature>
<feature type="transmembrane region" description="Helical" evidence="10">
    <location>
        <begin position="113"/>
        <end position="132"/>
    </location>
</feature>
<keyword evidence="5 10" id="KW-0812">Transmembrane</keyword>
<comment type="similarity">
    <text evidence="2 9">Belongs to the major facilitator superfamily. Sugar transporter (TC 2.A.1.1) family.</text>
</comment>
<dbReference type="eggNOG" id="KOG0254">
    <property type="taxonomic scope" value="Eukaryota"/>
</dbReference>
<evidence type="ECO:0000259" key="11">
    <source>
        <dbReference type="PROSITE" id="PS50850"/>
    </source>
</evidence>
<evidence type="ECO:0000313" key="13">
    <source>
        <dbReference type="RefSeq" id="XP_004515049.2"/>
    </source>
</evidence>
<dbReference type="Pfam" id="PF00083">
    <property type="entry name" value="Sugar_tr"/>
    <property type="match status" value="1"/>
</dbReference>
<evidence type="ECO:0000256" key="4">
    <source>
        <dbReference type="ARBA" id="ARBA00022597"/>
    </source>
</evidence>
<dbReference type="PROSITE" id="PS00217">
    <property type="entry name" value="SUGAR_TRANSPORT_2"/>
    <property type="match status" value="1"/>
</dbReference>
<name>A0A1S2Z4R0_CICAR</name>
<dbReference type="PANTHER" id="PTHR23500">
    <property type="entry name" value="SOLUTE CARRIER FAMILY 2, FACILITATED GLUCOSE TRANSPORTER"/>
    <property type="match status" value="1"/>
</dbReference>
<protein>
    <submittedName>
        <fullName evidence="13">Sugar transport protein 10-like</fullName>
    </submittedName>
</protein>
<dbReference type="PRINTS" id="PR00171">
    <property type="entry name" value="SUGRTRNSPORT"/>
</dbReference>
<dbReference type="PaxDb" id="3827-XP_004515049.1"/>
<dbReference type="RefSeq" id="XP_004515049.2">
    <property type="nucleotide sequence ID" value="XM_004514992.2"/>
</dbReference>
<keyword evidence="4" id="KW-0762">Sugar transport</keyword>
<keyword evidence="7 10" id="KW-1133">Transmembrane helix</keyword>
<feature type="transmembrane region" description="Helical" evidence="10">
    <location>
        <begin position="82"/>
        <end position="101"/>
    </location>
</feature>
<evidence type="ECO:0000256" key="3">
    <source>
        <dbReference type="ARBA" id="ARBA00022448"/>
    </source>
</evidence>
<feature type="transmembrane region" description="Helical" evidence="10">
    <location>
        <begin position="451"/>
        <end position="472"/>
    </location>
</feature>